<keyword evidence="2" id="KW-0812">Transmembrane</keyword>
<dbReference type="PANTHER" id="PTHR40278:SF1">
    <property type="entry name" value="DNA UTILIZATION PROTEIN HOFN"/>
    <property type="match status" value="1"/>
</dbReference>
<sequence>MLFQDSVGVDIRRDRVSMALLNGAFRGVRLAAHDVYNLDGDRPIRENLSAVAVRLREFKRENRVGKADIFMGIPEHLVMSREIEFPLAVKENLRATLGYEMEKYIPLPADAVYFDYQITEEDRAGNRLRVLLTVVRRTDLTPYIDLCKTLNGGVSGIEAASTALANCLAYASERRAGAGRKRGIAKPDDAGSDGQDFSGIGLPVPELAPAFGLALRSHWTAPMQVNLFPHEMRKRPGRIGYYVMFGLIALVILGGLAWGGGHVMRQRMAVKDLDTEIKRLSAEVAEIDRLRSRIETAETRIEDLRQLSRGQEPVLDILRELTQLMPENTWIQDFSLSEKGGRINGFAESASELIPLLEGSPLFRDVVFLAAITRNKDGKERFSIGLQTVPPPE</sequence>
<dbReference type="InterPro" id="IPR005883">
    <property type="entry name" value="PilM"/>
</dbReference>
<reference evidence="4" key="2">
    <citation type="submission" date="2019-01" db="EMBL/GenBank/DDBJ databases">
        <title>Genome sequence of Desulfonema ishimotonii strain Tokyo 01.</title>
        <authorList>
            <person name="Fukui M."/>
        </authorList>
    </citation>
    <scope>NUCLEOTIDE SEQUENCE [LARGE SCALE GENOMIC DNA]</scope>
    <source>
        <strain evidence="4">Tokyo 01</strain>
    </source>
</reference>
<evidence type="ECO:0000256" key="1">
    <source>
        <dbReference type="SAM" id="Coils"/>
    </source>
</evidence>
<keyword evidence="1" id="KW-0175">Coiled coil</keyword>
<dbReference type="EMBL" id="BEXT01000001">
    <property type="protein sequence ID" value="GBC60193.1"/>
    <property type="molecule type" value="Genomic_DNA"/>
</dbReference>
<evidence type="ECO:0000256" key="2">
    <source>
        <dbReference type="SAM" id="Phobius"/>
    </source>
</evidence>
<organism evidence="3 4">
    <name type="scientific">Desulfonema ishimotonii</name>
    <dbReference type="NCBI Taxonomy" id="45657"/>
    <lineage>
        <taxon>Bacteria</taxon>
        <taxon>Pseudomonadati</taxon>
        <taxon>Thermodesulfobacteriota</taxon>
        <taxon>Desulfobacteria</taxon>
        <taxon>Desulfobacterales</taxon>
        <taxon>Desulfococcaceae</taxon>
        <taxon>Desulfonema</taxon>
    </lineage>
</organism>
<feature type="transmembrane region" description="Helical" evidence="2">
    <location>
        <begin position="239"/>
        <end position="258"/>
    </location>
</feature>
<proteinExistence type="predicted"/>
<name>A0A401FTB1_9BACT</name>
<dbReference type="RefSeq" id="WP_124327637.1">
    <property type="nucleotide sequence ID" value="NZ_BEXT01000001.1"/>
</dbReference>
<dbReference type="AlphaFoldDB" id="A0A401FTB1"/>
<dbReference type="InterPro" id="IPR043129">
    <property type="entry name" value="ATPase_NBD"/>
</dbReference>
<evidence type="ECO:0000313" key="3">
    <source>
        <dbReference type="EMBL" id="GBC60193.1"/>
    </source>
</evidence>
<dbReference type="Pfam" id="PF05137">
    <property type="entry name" value="PilN"/>
    <property type="match status" value="1"/>
</dbReference>
<protein>
    <recommendedName>
        <fullName evidence="5">Fimbrial assembly protein</fullName>
    </recommendedName>
</protein>
<accession>A0A401FTB1</accession>
<keyword evidence="2" id="KW-0472">Membrane</keyword>
<dbReference type="Proteomes" id="UP000288096">
    <property type="component" value="Unassembled WGS sequence"/>
</dbReference>
<feature type="coiled-coil region" evidence="1">
    <location>
        <begin position="263"/>
        <end position="307"/>
    </location>
</feature>
<keyword evidence="2" id="KW-1133">Transmembrane helix</keyword>
<dbReference type="InterPro" id="IPR052534">
    <property type="entry name" value="Extracell_DNA_Util/SecSys_Comp"/>
</dbReference>
<dbReference type="PANTHER" id="PTHR40278">
    <property type="entry name" value="DNA UTILIZATION PROTEIN HOFN"/>
    <property type="match status" value="1"/>
</dbReference>
<comment type="caution">
    <text evidence="3">The sequence shown here is derived from an EMBL/GenBank/DDBJ whole genome shotgun (WGS) entry which is preliminary data.</text>
</comment>
<evidence type="ECO:0000313" key="4">
    <source>
        <dbReference type="Proteomes" id="UP000288096"/>
    </source>
</evidence>
<keyword evidence="4" id="KW-1185">Reference proteome</keyword>
<dbReference type="Pfam" id="PF11104">
    <property type="entry name" value="PilM_2"/>
    <property type="match status" value="1"/>
</dbReference>
<evidence type="ECO:0008006" key="5">
    <source>
        <dbReference type="Google" id="ProtNLM"/>
    </source>
</evidence>
<gene>
    <name evidence="3" type="ORF">DENIS_1144</name>
</gene>
<dbReference type="SUPFAM" id="SSF53067">
    <property type="entry name" value="Actin-like ATPase domain"/>
    <property type="match status" value="1"/>
</dbReference>
<dbReference type="OrthoDB" id="5419311at2"/>
<dbReference type="Gene3D" id="3.30.1490.300">
    <property type="match status" value="1"/>
</dbReference>
<reference evidence="4" key="1">
    <citation type="submission" date="2017-11" db="EMBL/GenBank/DDBJ databases">
        <authorList>
            <person name="Watanabe M."/>
            <person name="Kojima H."/>
        </authorList>
    </citation>
    <scope>NUCLEOTIDE SEQUENCE [LARGE SCALE GENOMIC DNA]</scope>
    <source>
        <strain evidence="4">Tokyo 01</strain>
    </source>
</reference>
<dbReference type="InterPro" id="IPR007813">
    <property type="entry name" value="PilN"/>
</dbReference>